<name>A0A165SEH9_9APHY</name>
<dbReference type="OrthoDB" id="2749860at2759"/>
<organism evidence="2 3">
    <name type="scientific">Daedalea quercina L-15889</name>
    <dbReference type="NCBI Taxonomy" id="1314783"/>
    <lineage>
        <taxon>Eukaryota</taxon>
        <taxon>Fungi</taxon>
        <taxon>Dikarya</taxon>
        <taxon>Basidiomycota</taxon>
        <taxon>Agaricomycotina</taxon>
        <taxon>Agaricomycetes</taxon>
        <taxon>Polyporales</taxon>
        <taxon>Fomitopsis</taxon>
    </lineage>
</organism>
<keyword evidence="3" id="KW-1185">Reference proteome</keyword>
<dbReference type="AlphaFoldDB" id="A0A165SEH9"/>
<dbReference type="Proteomes" id="UP000076727">
    <property type="component" value="Unassembled WGS sequence"/>
</dbReference>
<keyword evidence="1" id="KW-1133">Transmembrane helix</keyword>
<keyword evidence="1" id="KW-0472">Membrane</keyword>
<keyword evidence="1" id="KW-0812">Transmembrane</keyword>
<protein>
    <submittedName>
        <fullName evidence="2">Uncharacterized protein</fullName>
    </submittedName>
</protein>
<dbReference type="EMBL" id="KV429043">
    <property type="protein sequence ID" value="KZT71870.1"/>
    <property type="molecule type" value="Genomic_DNA"/>
</dbReference>
<feature type="transmembrane region" description="Helical" evidence="1">
    <location>
        <begin position="26"/>
        <end position="51"/>
    </location>
</feature>
<feature type="transmembrane region" description="Helical" evidence="1">
    <location>
        <begin position="89"/>
        <end position="109"/>
    </location>
</feature>
<evidence type="ECO:0000313" key="3">
    <source>
        <dbReference type="Proteomes" id="UP000076727"/>
    </source>
</evidence>
<gene>
    <name evidence="2" type="ORF">DAEQUDRAFT_706080</name>
</gene>
<evidence type="ECO:0000256" key="1">
    <source>
        <dbReference type="SAM" id="Phobius"/>
    </source>
</evidence>
<evidence type="ECO:0000313" key="2">
    <source>
        <dbReference type="EMBL" id="KZT71870.1"/>
    </source>
</evidence>
<proteinExistence type="predicted"/>
<accession>A0A165SEH9</accession>
<reference evidence="2 3" key="1">
    <citation type="journal article" date="2016" name="Mol. Biol. Evol.">
        <title>Comparative Genomics of Early-Diverging Mushroom-Forming Fungi Provides Insights into the Origins of Lignocellulose Decay Capabilities.</title>
        <authorList>
            <person name="Nagy L.G."/>
            <person name="Riley R."/>
            <person name="Tritt A."/>
            <person name="Adam C."/>
            <person name="Daum C."/>
            <person name="Floudas D."/>
            <person name="Sun H."/>
            <person name="Yadav J.S."/>
            <person name="Pangilinan J."/>
            <person name="Larsson K.H."/>
            <person name="Matsuura K."/>
            <person name="Barry K."/>
            <person name="Labutti K."/>
            <person name="Kuo R."/>
            <person name="Ohm R.A."/>
            <person name="Bhattacharya S.S."/>
            <person name="Shirouzu T."/>
            <person name="Yoshinaga Y."/>
            <person name="Martin F.M."/>
            <person name="Grigoriev I.V."/>
            <person name="Hibbett D.S."/>
        </authorList>
    </citation>
    <scope>NUCLEOTIDE SEQUENCE [LARGE SCALE GENOMIC DNA]</scope>
    <source>
        <strain evidence="2 3">L-15889</strain>
    </source>
</reference>
<sequence>MASPLVSTRAAPTSTMSPLTPTIANILGPSSIGIILASMIYGVNCLQAYLYYTRYSNGDGAALRLYTSCIIRMVDSSHVILLVMAYYHYTVTCFGDLLALSIGYPYVWLDAHA</sequence>
<dbReference type="STRING" id="1314783.A0A165SEH9"/>